<evidence type="ECO:0000259" key="7">
    <source>
        <dbReference type="Pfam" id="PF17827"/>
    </source>
</evidence>
<organism evidence="8 10">
    <name type="scientific">Orrella dioscoreae</name>
    <dbReference type="NCBI Taxonomy" id="1851544"/>
    <lineage>
        <taxon>Bacteria</taxon>
        <taxon>Pseudomonadati</taxon>
        <taxon>Pseudomonadota</taxon>
        <taxon>Betaproteobacteria</taxon>
        <taxon>Burkholderiales</taxon>
        <taxon>Alcaligenaceae</taxon>
        <taxon>Orrella</taxon>
    </lineage>
</organism>
<dbReference type="FunFam" id="3.40.50.150:FF:000053">
    <property type="entry name" value="Release factor glutamine methyltransferase"/>
    <property type="match status" value="1"/>
</dbReference>
<dbReference type="GO" id="GO:0102559">
    <property type="term" value="F:peptide chain release factor N(5)-glutamine methyltransferase activity"/>
    <property type="evidence" value="ECO:0007669"/>
    <property type="project" value="UniProtKB-EC"/>
</dbReference>
<dbReference type="Pfam" id="PF05175">
    <property type="entry name" value="MTS"/>
    <property type="match status" value="1"/>
</dbReference>
<feature type="binding site" evidence="5">
    <location>
        <position position="167"/>
    </location>
    <ligand>
        <name>S-adenosyl-L-methionine</name>
        <dbReference type="ChEBI" id="CHEBI:59789"/>
    </ligand>
</feature>
<evidence type="ECO:0000256" key="4">
    <source>
        <dbReference type="ARBA" id="ARBA00048391"/>
    </source>
</evidence>
<evidence type="ECO:0000313" key="10">
    <source>
        <dbReference type="Proteomes" id="UP000078558"/>
    </source>
</evidence>
<feature type="binding site" evidence="5">
    <location>
        <begin position="116"/>
        <end position="120"/>
    </location>
    <ligand>
        <name>S-adenosyl-L-methionine</name>
        <dbReference type="ChEBI" id="CHEBI:59789"/>
    </ligand>
</feature>
<comment type="function">
    <text evidence="5">Methylates the class 1 translation termination release factors RF1/PrfA and RF2/PrfB on the glutamine residue of the universally conserved GGQ motif.</text>
</comment>
<keyword evidence="1 5" id="KW-0489">Methyltransferase</keyword>
<dbReference type="SUPFAM" id="SSF53335">
    <property type="entry name" value="S-adenosyl-L-methionine-dependent methyltransferases"/>
    <property type="match status" value="1"/>
</dbReference>
<dbReference type="EMBL" id="LT907988">
    <property type="protein sequence ID" value="SOE52402.1"/>
    <property type="molecule type" value="Genomic_DNA"/>
</dbReference>
<name>A0A1C3K5P5_9BURK</name>
<reference evidence="8 10" key="1">
    <citation type="submission" date="2016-06" db="EMBL/GenBank/DDBJ databases">
        <authorList>
            <person name="Kjaerup R.B."/>
            <person name="Dalgaard T.S."/>
            <person name="Juul-Madsen H.R."/>
        </authorList>
    </citation>
    <scope>NUCLEOTIDE SEQUENCE [LARGE SCALE GENOMIC DNA]</scope>
    <source>
        <strain evidence="8">Orrdi1</strain>
    </source>
</reference>
<evidence type="ECO:0000256" key="3">
    <source>
        <dbReference type="ARBA" id="ARBA00022691"/>
    </source>
</evidence>
<dbReference type="GO" id="GO:0032259">
    <property type="term" value="P:methylation"/>
    <property type="evidence" value="ECO:0007669"/>
    <property type="project" value="UniProtKB-KW"/>
</dbReference>
<feature type="domain" description="Release factor glutamine methyltransferase N-terminal" evidence="7">
    <location>
        <begin position="15"/>
        <end position="71"/>
    </location>
</feature>
<dbReference type="PANTHER" id="PTHR18895">
    <property type="entry name" value="HEMK METHYLTRANSFERASE"/>
    <property type="match status" value="1"/>
</dbReference>
<feature type="binding site" evidence="5">
    <location>
        <position position="184"/>
    </location>
    <ligand>
        <name>S-adenosyl-L-methionine</name>
        <dbReference type="ChEBI" id="CHEBI:59789"/>
    </ligand>
</feature>
<sequence>MGGAATTVRGLMADCGLPRLEARMLLERVLDKPRAWLLAHDTDPLAPAAVAAFQTLCARRLAGEPMAYLLGEREFMGHVYAVAPGVLIPRPETELLVETALECLSGRQAPRVLDLGTGSGAIAVAIALARPDAHVTGTDASPEALAQAHANAQRLGAPRVRCLAGDWYAALPGGDAPFDLIVSNPPYIAAGDVHLDQGDLRHEPRGALTDEADGLSALARIVSGARAWMAPGARLWLEHGWDQAAAVRQLLADAGFRNAASRRDLAGIERISGANL</sequence>
<evidence type="ECO:0000259" key="6">
    <source>
        <dbReference type="Pfam" id="PF05175"/>
    </source>
</evidence>
<dbReference type="PROSITE" id="PS00092">
    <property type="entry name" value="N6_MTASE"/>
    <property type="match status" value="1"/>
</dbReference>
<gene>
    <name evidence="5" type="primary">prmC</name>
    <name evidence="8" type="ORF">ODI_00928</name>
    <name evidence="9" type="ORF">ODI_R4150</name>
</gene>
<keyword evidence="10" id="KW-1185">Reference proteome</keyword>
<dbReference type="Gene3D" id="3.40.50.150">
    <property type="entry name" value="Vaccinia Virus protein VP39"/>
    <property type="match status" value="1"/>
</dbReference>
<dbReference type="NCBIfam" id="TIGR00536">
    <property type="entry name" value="hemK_fam"/>
    <property type="match status" value="1"/>
</dbReference>
<dbReference type="EMBL" id="FLRC01000044">
    <property type="protein sequence ID" value="SBT26803.1"/>
    <property type="molecule type" value="Genomic_DNA"/>
</dbReference>
<protein>
    <recommendedName>
        <fullName evidence="5">Release factor glutamine methyltransferase</fullName>
        <shortName evidence="5">RF MTase</shortName>
        <ecNumber evidence="5">2.1.1.297</ecNumber>
    </recommendedName>
    <alternativeName>
        <fullName evidence="5">N5-glutamine methyltransferase PrmC</fullName>
    </alternativeName>
    <alternativeName>
        <fullName evidence="5">Protein-(glutamine-N5) MTase PrmC</fullName>
    </alternativeName>
    <alternativeName>
        <fullName evidence="5">Protein-glutamine N-methyltransferase PrmC</fullName>
    </alternativeName>
</protein>
<dbReference type="InterPro" id="IPR002052">
    <property type="entry name" value="DNA_methylase_N6_adenine_CS"/>
</dbReference>
<evidence type="ECO:0000256" key="5">
    <source>
        <dbReference type="HAMAP-Rule" id="MF_02126"/>
    </source>
</evidence>
<evidence type="ECO:0000256" key="1">
    <source>
        <dbReference type="ARBA" id="ARBA00022603"/>
    </source>
</evidence>
<feature type="domain" description="Methyltransferase small" evidence="6">
    <location>
        <begin position="101"/>
        <end position="194"/>
    </location>
</feature>
<dbReference type="Gene3D" id="1.10.8.10">
    <property type="entry name" value="DNA helicase RuvA subunit, C-terminal domain"/>
    <property type="match status" value="1"/>
</dbReference>
<dbReference type="CDD" id="cd02440">
    <property type="entry name" value="AdoMet_MTases"/>
    <property type="match status" value="1"/>
</dbReference>
<dbReference type="EC" id="2.1.1.297" evidence="5"/>
<dbReference type="KEGG" id="odi:ODI_R4150"/>
<dbReference type="HAMAP" id="MF_02126">
    <property type="entry name" value="RF_methyltr_PrmC"/>
    <property type="match status" value="1"/>
</dbReference>
<comment type="catalytic activity">
    <reaction evidence="4 5">
        <text>L-glutaminyl-[peptide chain release factor] + S-adenosyl-L-methionine = N(5)-methyl-L-glutaminyl-[peptide chain release factor] + S-adenosyl-L-homocysteine + H(+)</text>
        <dbReference type="Rhea" id="RHEA:42896"/>
        <dbReference type="Rhea" id="RHEA-COMP:10271"/>
        <dbReference type="Rhea" id="RHEA-COMP:10272"/>
        <dbReference type="ChEBI" id="CHEBI:15378"/>
        <dbReference type="ChEBI" id="CHEBI:30011"/>
        <dbReference type="ChEBI" id="CHEBI:57856"/>
        <dbReference type="ChEBI" id="CHEBI:59789"/>
        <dbReference type="ChEBI" id="CHEBI:61891"/>
        <dbReference type="EC" id="2.1.1.297"/>
    </reaction>
</comment>
<comment type="similarity">
    <text evidence="5">Belongs to the protein N5-glutamine methyltransferase family. PrmC subfamily.</text>
</comment>
<dbReference type="STRING" id="1851544.ODI_00928"/>
<keyword evidence="2 5" id="KW-0808">Transferase</keyword>
<dbReference type="AlphaFoldDB" id="A0A1C3K5P5"/>
<evidence type="ECO:0000313" key="9">
    <source>
        <dbReference type="EMBL" id="SOE52402.1"/>
    </source>
</evidence>
<dbReference type="GO" id="GO:0003676">
    <property type="term" value="F:nucleic acid binding"/>
    <property type="evidence" value="ECO:0007669"/>
    <property type="project" value="InterPro"/>
</dbReference>
<feature type="binding site" evidence="5">
    <location>
        <begin position="184"/>
        <end position="187"/>
    </location>
    <ligand>
        <name>substrate</name>
    </ligand>
</feature>
<dbReference type="InterPro" id="IPR007848">
    <property type="entry name" value="Small_mtfrase_dom"/>
</dbReference>
<proteinExistence type="inferred from homology"/>
<accession>A0A1C3K5P5</accession>
<feature type="binding site" evidence="5">
    <location>
        <position position="139"/>
    </location>
    <ligand>
        <name>S-adenosyl-L-methionine</name>
        <dbReference type="ChEBI" id="CHEBI:59789"/>
    </ligand>
</feature>
<evidence type="ECO:0000313" key="8">
    <source>
        <dbReference type="EMBL" id="SBT26803.1"/>
    </source>
</evidence>
<keyword evidence="3 5" id="KW-0949">S-adenosyl-L-methionine</keyword>
<reference evidence="9 10" key="2">
    <citation type="submission" date="2017-08" db="EMBL/GenBank/DDBJ databases">
        <authorList>
            <person name="de Groot N.N."/>
        </authorList>
    </citation>
    <scope>NUCLEOTIDE SEQUENCE [LARGE SCALE GENOMIC DNA]</scope>
    <source>
        <strain evidence="9">Orrdi1</strain>
    </source>
</reference>
<dbReference type="InterPro" id="IPR050320">
    <property type="entry name" value="N5-glutamine_MTase"/>
</dbReference>
<dbReference type="InterPro" id="IPR004556">
    <property type="entry name" value="HemK-like"/>
</dbReference>
<dbReference type="InterPro" id="IPR040758">
    <property type="entry name" value="PrmC_N"/>
</dbReference>
<dbReference type="PANTHER" id="PTHR18895:SF74">
    <property type="entry name" value="MTRF1L RELEASE FACTOR GLUTAMINE METHYLTRANSFERASE"/>
    <property type="match status" value="1"/>
</dbReference>
<dbReference type="NCBIfam" id="TIGR03534">
    <property type="entry name" value="RF_mod_PrmC"/>
    <property type="match status" value="1"/>
</dbReference>
<dbReference type="InterPro" id="IPR019874">
    <property type="entry name" value="RF_methyltr_PrmC"/>
</dbReference>
<evidence type="ECO:0000256" key="2">
    <source>
        <dbReference type="ARBA" id="ARBA00022679"/>
    </source>
</evidence>
<dbReference type="Proteomes" id="UP000078558">
    <property type="component" value="Chromosome I"/>
</dbReference>
<dbReference type="Pfam" id="PF17827">
    <property type="entry name" value="PrmC_N"/>
    <property type="match status" value="1"/>
</dbReference>
<dbReference type="InterPro" id="IPR029063">
    <property type="entry name" value="SAM-dependent_MTases_sf"/>
</dbReference>